<sequence length="79" mass="9087">MGAIVVALHQGNHLEEEEESLRELAEFNEDDRADARSYLEQHDLEAAGSFDRLMEKRVPPPWEREEAESPTEVPLGEQR</sequence>
<evidence type="ECO:0000313" key="2">
    <source>
        <dbReference type="EMBL" id="GAA3614347.1"/>
    </source>
</evidence>
<protein>
    <submittedName>
        <fullName evidence="2">Uncharacterized protein</fullName>
    </submittedName>
</protein>
<feature type="region of interest" description="Disordered" evidence="1">
    <location>
        <begin position="1"/>
        <end position="22"/>
    </location>
</feature>
<dbReference type="EMBL" id="BAABDQ010000051">
    <property type="protein sequence ID" value="GAA3614347.1"/>
    <property type="molecule type" value="Genomic_DNA"/>
</dbReference>
<reference evidence="3" key="1">
    <citation type="journal article" date="2019" name="Int. J. Syst. Evol. Microbiol.">
        <title>The Global Catalogue of Microorganisms (GCM) 10K type strain sequencing project: providing services to taxonomists for standard genome sequencing and annotation.</title>
        <authorList>
            <consortium name="The Broad Institute Genomics Platform"/>
            <consortium name="The Broad Institute Genome Sequencing Center for Infectious Disease"/>
            <person name="Wu L."/>
            <person name="Ma J."/>
        </authorList>
    </citation>
    <scope>NUCLEOTIDE SEQUENCE [LARGE SCALE GENOMIC DNA]</scope>
    <source>
        <strain evidence="3">JCM 17326</strain>
    </source>
</reference>
<name>A0ABP6ZM93_9ACTN</name>
<feature type="region of interest" description="Disordered" evidence="1">
    <location>
        <begin position="49"/>
        <end position="79"/>
    </location>
</feature>
<dbReference type="Proteomes" id="UP001500630">
    <property type="component" value="Unassembled WGS sequence"/>
</dbReference>
<keyword evidence="3" id="KW-1185">Reference proteome</keyword>
<evidence type="ECO:0000256" key="1">
    <source>
        <dbReference type="SAM" id="MobiDB-lite"/>
    </source>
</evidence>
<feature type="compositionally biased region" description="Basic and acidic residues" evidence="1">
    <location>
        <begin position="52"/>
        <end position="64"/>
    </location>
</feature>
<comment type="caution">
    <text evidence="2">The sequence shown here is derived from an EMBL/GenBank/DDBJ whole genome shotgun (WGS) entry which is preliminary data.</text>
</comment>
<proteinExistence type="predicted"/>
<gene>
    <name evidence="2" type="ORF">GCM10022419_119380</name>
</gene>
<accession>A0ABP6ZM93</accession>
<organism evidence="2 3">
    <name type="scientific">Nonomuraea rosea</name>
    <dbReference type="NCBI Taxonomy" id="638574"/>
    <lineage>
        <taxon>Bacteria</taxon>
        <taxon>Bacillati</taxon>
        <taxon>Actinomycetota</taxon>
        <taxon>Actinomycetes</taxon>
        <taxon>Streptosporangiales</taxon>
        <taxon>Streptosporangiaceae</taxon>
        <taxon>Nonomuraea</taxon>
    </lineage>
</organism>
<evidence type="ECO:0000313" key="3">
    <source>
        <dbReference type="Proteomes" id="UP001500630"/>
    </source>
</evidence>